<reference evidence="4" key="1">
    <citation type="submission" date="2023-03" db="EMBL/GenBank/DDBJ databases">
        <title>Massive genome expansion in bonnet fungi (Mycena s.s.) driven by repeated elements and novel gene families across ecological guilds.</title>
        <authorList>
            <consortium name="Lawrence Berkeley National Laboratory"/>
            <person name="Harder C.B."/>
            <person name="Miyauchi S."/>
            <person name="Viragh M."/>
            <person name="Kuo A."/>
            <person name="Thoen E."/>
            <person name="Andreopoulos B."/>
            <person name="Lu D."/>
            <person name="Skrede I."/>
            <person name="Drula E."/>
            <person name="Henrissat B."/>
            <person name="Morin E."/>
            <person name="Kohler A."/>
            <person name="Barry K."/>
            <person name="LaButti K."/>
            <person name="Morin E."/>
            <person name="Salamov A."/>
            <person name="Lipzen A."/>
            <person name="Mereny Z."/>
            <person name="Hegedus B."/>
            <person name="Baldrian P."/>
            <person name="Stursova M."/>
            <person name="Weitz H."/>
            <person name="Taylor A."/>
            <person name="Grigoriev I.V."/>
            <person name="Nagy L.G."/>
            <person name="Martin F."/>
            <person name="Kauserud H."/>
        </authorList>
    </citation>
    <scope>NUCLEOTIDE SEQUENCE</scope>
    <source>
        <strain evidence="4">CBHHK182m</strain>
    </source>
</reference>
<dbReference type="Proteomes" id="UP001215598">
    <property type="component" value="Unassembled WGS sequence"/>
</dbReference>
<evidence type="ECO:0008006" key="6">
    <source>
        <dbReference type="Google" id="ProtNLM"/>
    </source>
</evidence>
<keyword evidence="2" id="KW-0732">Signal</keyword>
<evidence type="ECO:0000256" key="1">
    <source>
        <dbReference type="SAM" id="MobiDB-lite"/>
    </source>
</evidence>
<proteinExistence type="predicted"/>
<keyword evidence="5" id="KW-1185">Reference proteome</keyword>
<feature type="chain" id="PRO_5042441903" description="Secreted protein" evidence="2">
    <location>
        <begin position="29"/>
        <end position="107"/>
    </location>
</feature>
<evidence type="ECO:0000313" key="3">
    <source>
        <dbReference type="EMBL" id="KAJ7703423.1"/>
    </source>
</evidence>
<evidence type="ECO:0000313" key="5">
    <source>
        <dbReference type="Proteomes" id="UP001215598"/>
    </source>
</evidence>
<dbReference type="EMBL" id="JARKIB010000173">
    <property type="protein sequence ID" value="KAJ7728344.1"/>
    <property type="molecule type" value="Genomic_DNA"/>
</dbReference>
<evidence type="ECO:0000256" key="2">
    <source>
        <dbReference type="SAM" id="SignalP"/>
    </source>
</evidence>
<feature type="signal peptide" evidence="2">
    <location>
        <begin position="1"/>
        <end position="28"/>
    </location>
</feature>
<dbReference type="EMBL" id="JARKIB010000502">
    <property type="protein sequence ID" value="KAJ7703423.1"/>
    <property type="molecule type" value="Genomic_DNA"/>
</dbReference>
<comment type="caution">
    <text evidence="4">The sequence shown here is derived from an EMBL/GenBank/DDBJ whole genome shotgun (WGS) entry which is preliminary data.</text>
</comment>
<accession>A0AAD7HVX0</accession>
<dbReference type="AlphaFoldDB" id="A0AAD7HVX0"/>
<name>A0AAD7HVX0_9AGAR</name>
<gene>
    <name evidence="4" type="ORF">B0H16DRAFT_1589034</name>
    <name evidence="3" type="ORF">B0H16DRAFT_1638796</name>
</gene>
<organism evidence="4 5">
    <name type="scientific">Mycena metata</name>
    <dbReference type="NCBI Taxonomy" id="1033252"/>
    <lineage>
        <taxon>Eukaryota</taxon>
        <taxon>Fungi</taxon>
        <taxon>Dikarya</taxon>
        <taxon>Basidiomycota</taxon>
        <taxon>Agaricomycotina</taxon>
        <taxon>Agaricomycetes</taxon>
        <taxon>Agaricomycetidae</taxon>
        <taxon>Agaricales</taxon>
        <taxon>Marasmiineae</taxon>
        <taxon>Mycenaceae</taxon>
        <taxon>Mycena</taxon>
    </lineage>
</organism>
<sequence>MANTDSRPFTYPICAVLTLSFLIHRAREGCVPSPCCSSSTHTGMHSHPTHARSSFVAHNPYLPFSCRLVPRSSTHISRSRISRPRTSYPCPRPPRSRPSQPHLHRYP</sequence>
<feature type="region of interest" description="Disordered" evidence="1">
    <location>
        <begin position="72"/>
        <end position="107"/>
    </location>
</feature>
<protein>
    <recommendedName>
        <fullName evidence="6">Secreted protein</fullName>
    </recommendedName>
</protein>
<evidence type="ECO:0000313" key="4">
    <source>
        <dbReference type="EMBL" id="KAJ7728344.1"/>
    </source>
</evidence>